<dbReference type="Proteomes" id="UP000471521">
    <property type="component" value="Unassembled WGS sequence"/>
</dbReference>
<dbReference type="PANTHER" id="PTHR30408:SF12">
    <property type="entry name" value="TYPE I RESTRICTION ENZYME MJAVIII SPECIFICITY SUBUNIT"/>
    <property type="match status" value="1"/>
</dbReference>
<feature type="domain" description="Type I restriction modification DNA specificity" evidence="4">
    <location>
        <begin position="12"/>
        <end position="164"/>
    </location>
</feature>
<dbReference type="PANTHER" id="PTHR30408">
    <property type="entry name" value="TYPE-1 RESTRICTION ENZYME ECOKI SPECIFICITY PROTEIN"/>
    <property type="match status" value="1"/>
</dbReference>
<dbReference type="AlphaFoldDB" id="A0A6B0SC53"/>
<keyword evidence="3" id="KW-0238">DNA-binding</keyword>
<dbReference type="InterPro" id="IPR000055">
    <property type="entry name" value="Restrct_endonuc_typeI_TRD"/>
</dbReference>
<dbReference type="Gene3D" id="3.90.220.20">
    <property type="entry name" value="DNA methylase specificity domains"/>
    <property type="match status" value="2"/>
</dbReference>
<gene>
    <name evidence="5" type="ORF">GRX66_00930</name>
</gene>
<dbReference type="EMBL" id="WUUU01000002">
    <property type="protein sequence ID" value="MXR19234.1"/>
    <property type="molecule type" value="Genomic_DNA"/>
</dbReference>
<keyword evidence="6" id="KW-1185">Reference proteome</keyword>
<name>A0A6B0SC53_9EURY</name>
<dbReference type="Pfam" id="PF01420">
    <property type="entry name" value="Methylase_S"/>
    <property type="match status" value="2"/>
</dbReference>
<evidence type="ECO:0000256" key="3">
    <source>
        <dbReference type="ARBA" id="ARBA00023125"/>
    </source>
</evidence>
<dbReference type="RefSeq" id="WP_159524829.1">
    <property type="nucleotide sequence ID" value="NZ_WUUU01000002.1"/>
</dbReference>
<comment type="caution">
    <text evidence="5">The sequence shown here is derived from an EMBL/GenBank/DDBJ whole genome shotgun (WGS) entry which is preliminary data.</text>
</comment>
<feature type="domain" description="Type I restriction modification DNA specificity" evidence="4">
    <location>
        <begin position="235"/>
        <end position="391"/>
    </location>
</feature>
<dbReference type="InterPro" id="IPR044946">
    <property type="entry name" value="Restrct_endonuc_typeI_TRD_sf"/>
</dbReference>
<evidence type="ECO:0000313" key="6">
    <source>
        <dbReference type="Proteomes" id="UP000471521"/>
    </source>
</evidence>
<dbReference type="OrthoDB" id="84651at2157"/>
<dbReference type="SUPFAM" id="SSF116734">
    <property type="entry name" value="DNA methylase specificity domain"/>
    <property type="match status" value="2"/>
</dbReference>
<accession>A0A6B0SC53</accession>
<protein>
    <recommendedName>
        <fullName evidence="4">Type I restriction modification DNA specificity domain-containing protein</fullName>
    </recommendedName>
</protein>
<organism evidence="5 6">
    <name type="scientific">Halobacterium bonnevillei</name>
    <dbReference type="NCBI Taxonomy" id="2692200"/>
    <lineage>
        <taxon>Archaea</taxon>
        <taxon>Methanobacteriati</taxon>
        <taxon>Methanobacteriota</taxon>
        <taxon>Stenosarchaea group</taxon>
        <taxon>Halobacteria</taxon>
        <taxon>Halobacteriales</taxon>
        <taxon>Halobacteriaceae</taxon>
        <taxon>Halobacterium</taxon>
    </lineage>
</organism>
<keyword evidence="2" id="KW-0680">Restriction system</keyword>
<reference evidence="5 6" key="1">
    <citation type="submission" date="2019-12" db="EMBL/GenBank/DDBJ databases">
        <title>Isolation and characterization of three novel carbon monoxide-oxidizing members of Halobacteria from salione crusts and soils.</title>
        <authorList>
            <person name="Myers M.R."/>
            <person name="King G.M."/>
        </authorList>
    </citation>
    <scope>NUCLEOTIDE SEQUENCE [LARGE SCALE GENOMIC DNA]</scope>
    <source>
        <strain evidence="5 6">PCN9</strain>
    </source>
</reference>
<dbReference type="GO" id="GO:0009307">
    <property type="term" value="P:DNA restriction-modification system"/>
    <property type="evidence" value="ECO:0007669"/>
    <property type="project" value="UniProtKB-KW"/>
</dbReference>
<comment type="similarity">
    <text evidence="1">Belongs to the type-I restriction system S methylase family.</text>
</comment>
<proteinExistence type="inferred from homology"/>
<dbReference type="GO" id="GO:0003677">
    <property type="term" value="F:DNA binding"/>
    <property type="evidence" value="ECO:0007669"/>
    <property type="project" value="UniProtKB-KW"/>
</dbReference>
<evidence type="ECO:0000256" key="2">
    <source>
        <dbReference type="ARBA" id="ARBA00022747"/>
    </source>
</evidence>
<dbReference type="Gene3D" id="1.10.287.1120">
    <property type="entry name" value="Bipartite methylase S protein"/>
    <property type="match status" value="1"/>
</dbReference>
<evidence type="ECO:0000256" key="1">
    <source>
        <dbReference type="ARBA" id="ARBA00010923"/>
    </source>
</evidence>
<dbReference type="REBASE" id="692962">
    <property type="entry name" value="S.HboP9ORF925P"/>
</dbReference>
<evidence type="ECO:0000259" key="4">
    <source>
        <dbReference type="Pfam" id="PF01420"/>
    </source>
</evidence>
<sequence length="415" mass="46198">MTSKNPRVPNVPSDWSTVPIGEVADKIPGKKPNVVSDEPQAGLKKYVTAEAYEGSITSYADPETGNLCNSSDVVLVWDGSVGKVLSGVEGVLGSTMAALRFDEEMMDPRFAYFYLYEKQELISSLAEGTTILHLPRDFLEIFEIPRPPLSEQREIVRLLTDLEGVRNSTGTIRSETEELKRGTINRLLENGVKDHDQKQVRIGPRMEKIPEEWDLRTVDEIAISGKAGLRGGPPGGKIKKEVRTTTGYKIYVQENIIERNFEKRSDYLPEEKYQDLKSAAAKPGDILITTEGSIGRAAVLPEKAEEGIVNNHLARLRVDTDQYHPEYIAEVIDSSDLVRSQIESLSNNSGRPGLNLKILKEFQIPVPNIEEQTDIIEVLGAYDSKVRSESKFLDAVSKLEEGVRGKIVTGEVRFK</sequence>
<evidence type="ECO:0000313" key="5">
    <source>
        <dbReference type="EMBL" id="MXR19234.1"/>
    </source>
</evidence>
<dbReference type="InterPro" id="IPR052021">
    <property type="entry name" value="Type-I_RS_S_subunit"/>
</dbReference>